<comment type="caution">
    <text evidence="7">The sequence shown here is derived from an EMBL/GenBank/DDBJ whole genome shotgun (WGS) entry which is preliminary data.</text>
</comment>
<dbReference type="PANTHER" id="PTHR10209:SF859">
    <property type="entry name" value="OS03G0690500 PROTEIN"/>
    <property type="match status" value="1"/>
</dbReference>
<name>A0AAW1J654_SAPOF</name>
<dbReference type="AlphaFoldDB" id="A0AAW1J654"/>
<evidence type="ECO:0000259" key="6">
    <source>
        <dbReference type="PROSITE" id="PS51471"/>
    </source>
</evidence>
<evidence type="ECO:0000256" key="1">
    <source>
        <dbReference type="ARBA" id="ARBA00008056"/>
    </source>
</evidence>
<evidence type="ECO:0000256" key="3">
    <source>
        <dbReference type="ARBA" id="ARBA00023002"/>
    </source>
</evidence>
<keyword evidence="4 5" id="KW-0408">Iron</keyword>
<keyword evidence="3 5" id="KW-0560">Oxidoreductase</keyword>
<organism evidence="7 8">
    <name type="scientific">Saponaria officinalis</name>
    <name type="common">Common soapwort</name>
    <name type="synonym">Lychnis saponaria</name>
    <dbReference type="NCBI Taxonomy" id="3572"/>
    <lineage>
        <taxon>Eukaryota</taxon>
        <taxon>Viridiplantae</taxon>
        <taxon>Streptophyta</taxon>
        <taxon>Embryophyta</taxon>
        <taxon>Tracheophyta</taxon>
        <taxon>Spermatophyta</taxon>
        <taxon>Magnoliopsida</taxon>
        <taxon>eudicotyledons</taxon>
        <taxon>Gunneridae</taxon>
        <taxon>Pentapetalae</taxon>
        <taxon>Caryophyllales</taxon>
        <taxon>Caryophyllaceae</taxon>
        <taxon>Caryophylleae</taxon>
        <taxon>Saponaria</taxon>
    </lineage>
</organism>
<reference evidence="7" key="1">
    <citation type="submission" date="2024-03" db="EMBL/GenBank/DDBJ databases">
        <title>WGS assembly of Saponaria officinalis var. Norfolk2.</title>
        <authorList>
            <person name="Jenkins J."/>
            <person name="Shu S."/>
            <person name="Grimwood J."/>
            <person name="Barry K."/>
            <person name="Goodstein D."/>
            <person name="Schmutz J."/>
            <person name="Leebens-Mack J."/>
            <person name="Osbourn A."/>
        </authorList>
    </citation>
    <scope>NUCLEOTIDE SEQUENCE [LARGE SCALE GENOMIC DNA]</scope>
    <source>
        <strain evidence="7">JIC</strain>
    </source>
</reference>
<comment type="similarity">
    <text evidence="1 5">Belongs to the iron/ascorbate-dependent oxidoreductase family.</text>
</comment>
<accession>A0AAW1J654</accession>
<evidence type="ECO:0000256" key="5">
    <source>
        <dbReference type="RuleBase" id="RU003682"/>
    </source>
</evidence>
<dbReference type="PROSITE" id="PS51471">
    <property type="entry name" value="FE2OG_OXY"/>
    <property type="match status" value="1"/>
</dbReference>
<dbReference type="Pfam" id="PF14226">
    <property type="entry name" value="DIOX_N"/>
    <property type="match status" value="1"/>
</dbReference>
<dbReference type="InterPro" id="IPR044861">
    <property type="entry name" value="IPNS-like_FE2OG_OXY"/>
</dbReference>
<evidence type="ECO:0000256" key="4">
    <source>
        <dbReference type="ARBA" id="ARBA00023004"/>
    </source>
</evidence>
<feature type="domain" description="Fe2OG dioxygenase" evidence="6">
    <location>
        <begin position="209"/>
        <end position="311"/>
    </location>
</feature>
<evidence type="ECO:0000256" key="2">
    <source>
        <dbReference type="ARBA" id="ARBA00022723"/>
    </source>
</evidence>
<gene>
    <name evidence="7" type="ORF">RND81_08G114600</name>
</gene>
<dbReference type="Gene3D" id="2.60.120.330">
    <property type="entry name" value="B-lactam Antibiotic, Isopenicillin N Synthase, Chain"/>
    <property type="match status" value="1"/>
</dbReference>
<dbReference type="InterPro" id="IPR027443">
    <property type="entry name" value="IPNS-like_sf"/>
</dbReference>
<dbReference type="GO" id="GO:0051213">
    <property type="term" value="F:dioxygenase activity"/>
    <property type="evidence" value="ECO:0007669"/>
    <property type="project" value="UniProtKB-ARBA"/>
</dbReference>
<evidence type="ECO:0000313" key="7">
    <source>
        <dbReference type="EMBL" id="KAK9698579.1"/>
    </source>
</evidence>
<dbReference type="PANTHER" id="PTHR10209">
    <property type="entry name" value="OXIDOREDUCTASE, 2OG-FE II OXYGENASE FAMILY PROTEIN"/>
    <property type="match status" value="1"/>
</dbReference>
<dbReference type="FunFam" id="2.60.120.330:FF:000005">
    <property type="entry name" value="1-aminocyclopropane-1-carboxylate oxidase homolog 1"/>
    <property type="match status" value="1"/>
</dbReference>
<protein>
    <recommendedName>
        <fullName evidence="6">Fe2OG dioxygenase domain-containing protein</fullName>
    </recommendedName>
</protein>
<dbReference type="GO" id="GO:0046872">
    <property type="term" value="F:metal ion binding"/>
    <property type="evidence" value="ECO:0007669"/>
    <property type="project" value="UniProtKB-KW"/>
</dbReference>
<keyword evidence="2 5" id="KW-0479">Metal-binding</keyword>
<dbReference type="InterPro" id="IPR026992">
    <property type="entry name" value="DIOX_N"/>
</dbReference>
<evidence type="ECO:0000313" key="8">
    <source>
        <dbReference type="Proteomes" id="UP001443914"/>
    </source>
</evidence>
<proteinExistence type="inferred from homology"/>
<dbReference type="Proteomes" id="UP001443914">
    <property type="component" value="Unassembled WGS sequence"/>
</dbReference>
<sequence length="362" mass="40523">MVSPSGERLAQLKAFDETKTGVKGLVDTGITTIPSIFIHNFDEPPPSKTKTSTISVPTIDFAGFETDPKRRADTVKQVQDAIQTCGFFQVVNHGIPLSVLEDMLDGVRRFFEQDDDVKKGYYSRDYSASGTKLKYNSNFDLFSGKSTNWRDSFSCLMAPTPPKPEDLPTVCREILMEYSNEVMKLGKAIFELFSEALGLKPSYLNDIHCTEGLQILGHYYPACPQPELTMGTPQHADNDFLTILLQDHIGGLQIRHDDQWFDIPPSPGALVVNIGDFLQLITNDKFKSVEHRVLANSKGPRISVACFFTTGMQPTTRVYGPIKELLSDSNPERYRETTVKDFSAFFLNKGLDGTSALQHYRL</sequence>
<keyword evidence="8" id="KW-1185">Reference proteome</keyword>
<dbReference type="InterPro" id="IPR005123">
    <property type="entry name" value="Oxoglu/Fe-dep_dioxygenase_dom"/>
</dbReference>
<dbReference type="SUPFAM" id="SSF51197">
    <property type="entry name" value="Clavaminate synthase-like"/>
    <property type="match status" value="1"/>
</dbReference>
<dbReference type="Pfam" id="PF03171">
    <property type="entry name" value="2OG-FeII_Oxy"/>
    <property type="match status" value="1"/>
</dbReference>
<dbReference type="EMBL" id="JBDFQZ010000008">
    <property type="protein sequence ID" value="KAK9698579.1"/>
    <property type="molecule type" value="Genomic_DNA"/>
</dbReference>